<dbReference type="EMBL" id="VCAZ01000106">
    <property type="protein sequence ID" value="TSS97556.1"/>
    <property type="molecule type" value="Genomic_DNA"/>
</dbReference>
<protein>
    <submittedName>
        <fullName evidence="1">Uncharacterized protein</fullName>
    </submittedName>
</protein>
<evidence type="ECO:0000313" key="2">
    <source>
        <dbReference type="Proteomes" id="UP000319801"/>
    </source>
</evidence>
<organism evidence="1 2">
    <name type="scientific">Bagarius yarrelli</name>
    <name type="common">Goonch</name>
    <name type="synonym">Bagrus yarrelli</name>
    <dbReference type="NCBI Taxonomy" id="175774"/>
    <lineage>
        <taxon>Eukaryota</taxon>
        <taxon>Metazoa</taxon>
        <taxon>Chordata</taxon>
        <taxon>Craniata</taxon>
        <taxon>Vertebrata</taxon>
        <taxon>Euteleostomi</taxon>
        <taxon>Actinopterygii</taxon>
        <taxon>Neopterygii</taxon>
        <taxon>Teleostei</taxon>
        <taxon>Ostariophysi</taxon>
        <taxon>Siluriformes</taxon>
        <taxon>Sisoridae</taxon>
        <taxon>Sisorinae</taxon>
        <taxon>Bagarius</taxon>
    </lineage>
</organism>
<accession>A0A556V360</accession>
<evidence type="ECO:0000313" key="1">
    <source>
        <dbReference type="EMBL" id="TSS97556.1"/>
    </source>
</evidence>
<name>A0A556V360_BAGYA</name>
<gene>
    <name evidence="1" type="ORF">Baya_12331</name>
</gene>
<dbReference type="Proteomes" id="UP000319801">
    <property type="component" value="Unassembled WGS sequence"/>
</dbReference>
<sequence length="99" mass="11072">MGQQLKSSSDEQALCFGSTSSMCENLTTSLKMTPAIRVLENGMCFISRLKRCFGVSKDQRKRRLTEKSRKNSCNCMALVFVEDLAGGVWITPEENKGRT</sequence>
<keyword evidence="2" id="KW-1185">Reference proteome</keyword>
<reference evidence="1 2" key="1">
    <citation type="journal article" date="2019" name="Genome Biol. Evol.">
        <title>Whole-Genome Sequencing of the Giant Devil Catfish, Bagarius yarrelli.</title>
        <authorList>
            <person name="Jiang W."/>
            <person name="Lv Y."/>
            <person name="Cheng L."/>
            <person name="Yang K."/>
            <person name="Chao B."/>
            <person name="Wang X."/>
            <person name="Li Y."/>
            <person name="Pan X."/>
            <person name="You X."/>
            <person name="Zhang Y."/>
            <person name="Yang J."/>
            <person name="Li J."/>
            <person name="Zhang X."/>
            <person name="Liu S."/>
            <person name="Sun C."/>
            <person name="Yang J."/>
            <person name="Shi Q."/>
        </authorList>
    </citation>
    <scope>NUCLEOTIDE SEQUENCE [LARGE SCALE GENOMIC DNA]</scope>
    <source>
        <strain evidence="1">JWS20170419001</strain>
        <tissue evidence="1">Muscle</tissue>
    </source>
</reference>
<comment type="caution">
    <text evidence="1">The sequence shown here is derived from an EMBL/GenBank/DDBJ whole genome shotgun (WGS) entry which is preliminary data.</text>
</comment>
<proteinExistence type="predicted"/>
<dbReference type="AlphaFoldDB" id="A0A556V360"/>